<evidence type="ECO:0000259" key="2">
    <source>
        <dbReference type="PROSITE" id="PS51391"/>
    </source>
</evidence>
<feature type="domain" description="CID" evidence="2">
    <location>
        <begin position="42"/>
        <end position="174"/>
    </location>
</feature>
<keyword evidence="4" id="KW-1185">Reference proteome</keyword>
<evidence type="ECO:0000313" key="3">
    <source>
        <dbReference type="EMBL" id="KAL2913638.1"/>
    </source>
</evidence>
<reference evidence="3 4" key="1">
    <citation type="submission" date="2023-09" db="EMBL/GenBank/DDBJ databases">
        <title>Pangenome analysis of Batrachochytrium dendrobatidis and related Chytrids.</title>
        <authorList>
            <person name="Yacoub M.N."/>
            <person name="Stajich J.E."/>
            <person name="James T.Y."/>
        </authorList>
    </citation>
    <scope>NUCLEOTIDE SEQUENCE [LARGE SCALE GENOMIC DNA]</scope>
    <source>
        <strain evidence="3 4">JEL0888</strain>
    </source>
</reference>
<proteinExistence type="predicted"/>
<dbReference type="EMBL" id="JADGIZ020000043">
    <property type="protein sequence ID" value="KAL2913638.1"/>
    <property type="molecule type" value="Genomic_DNA"/>
</dbReference>
<evidence type="ECO:0000256" key="1">
    <source>
        <dbReference type="SAM" id="MobiDB-lite"/>
    </source>
</evidence>
<dbReference type="InterPro" id="IPR047415">
    <property type="entry name" value="Pcf11_CID"/>
</dbReference>
<dbReference type="PANTHER" id="PTHR15921:SF3">
    <property type="entry name" value="PRE-MRNA CLEAVAGE COMPLEX 2 PROTEIN PCF11"/>
    <property type="match status" value="1"/>
</dbReference>
<sequence length="633" mass="66016">MTSRPPSAAVSVPPPAAGAPRQAPPQASGAAPATAPRPDQAALDAVHQAYLASLAELTFNSKPIITNLTIIAHESIHAAPAVARAIEDHLRRADARHVIPAMYLMDSILKNVGGVYRSCFARNIVAVFKAAYAAVPPQDKARLQKLVGTWKTFTTTIFPPPTIAALERLFPQTPGSSSAPAGAAPSPGIPNPLAIGPNGPATLPIQQQIASLLARKRAAVAAHPSDPADAQQIQVLEQLLSVIITTPLDPPTINQVALQIQNMAAAESAAPPAMHAPDAVASAPMIAPSQYGSLQPPLPPHPPLASAMSGQPFGFAPPLSAPPAPPVPSVPPALDPAMLAQLVASSGLPGVPTSALADLARPDAGEALPGMFPGPGMLPPGFQPSAASAAAAAAALLANPLALQSIIEQAGVSYPGVPVSASAAATAAPIVAAPPPRLTQDDLTRFHPSAVFALYEAMPLQCKQCGLRFPKAFDGGSRMDAHLDWHFRQNKRALERGKRTLSRDWYVPEADWIVERDIDVSDKQAVSALFGGEPEASADDDKKGQPVPVLPATEETQRCSVCFEAFEKFFDEEEEIWMIRGAVQSGDQLAHQACLDGVSDTAMAGTQQPAVKRKLSDAVTADDSLLDEKKPRV</sequence>
<feature type="compositionally biased region" description="Low complexity" evidence="1">
    <location>
        <begin position="174"/>
        <end position="186"/>
    </location>
</feature>
<gene>
    <name evidence="3" type="primary">PCF11</name>
    <name evidence="3" type="ORF">HK105_206798</name>
</gene>
<dbReference type="SMART" id="SM00582">
    <property type="entry name" value="RPR"/>
    <property type="match status" value="1"/>
</dbReference>
<name>A0ABR4N2D3_9FUNG</name>
<dbReference type="PROSITE" id="PS51391">
    <property type="entry name" value="CID"/>
    <property type="match status" value="1"/>
</dbReference>
<dbReference type="InterPro" id="IPR006569">
    <property type="entry name" value="CID_dom"/>
</dbReference>
<protein>
    <submittedName>
        <fullName evidence="3">mRNA 3' end processing factor</fullName>
    </submittedName>
</protein>
<organism evidence="3 4">
    <name type="scientific">Polyrhizophydium stewartii</name>
    <dbReference type="NCBI Taxonomy" id="2732419"/>
    <lineage>
        <taxon>Eukaryota</taxon>
        <taxon>Fungi</taxon>
        <taxon>Fungi incertae sedis</taxon>
        <taxon>Chytridiomycota</taxon>
        <taxon>Chytridiomycota incertae sedis</taxon>
        <taxon>Chytridiomycetes</taxon>
        <taxon>Rhizophydiales</taxon>
        <taxon>Rhizophydiales incertae sedis</taxon>
        <taxon>Polyrhizophydium</taxon>
    </lineage>
</organism>
<dbReference type="PANTHER" id="PTHR15921">
    <property type="entry name" value="PRE-MRNA CLEAVAGE COMPLEX II"/>
    <property type="match status" value="1"/>
</dbReference>
<dbReference type="CDD" id="cd16982">
    <property type="entry name" value="CID_Pcf11"/>
    <property type="match status" value="1"/>
</dbReference>
<evidence type="ECO:0000313" key="4">
    <source>
        <dbReference type="Proteomes" id="UP001527925"/>
    </source>
</evidence>
<dbReference type="Proteomes" id="UP001527925">
    <property type="component" value="Unassembled WGS sequence"/>
</dbReference>
<dbReference type="SUPFAM" id="SSF48464">
    <property type="entry name" value="ENTH/VHS domain"/>
    <property type="match status" value="1"/>
</dbReference>
<dbReference type="Pfam" id="PF04818">
    <property type="entry name" value="CID"/>
    <property type="match status" value="1"/>
</dbReference>
<dbReference type="InterPro" id="IPR008942">
    <property type="entry name" value="ENTH_VHS"/>
</dbReference>
<dbReference type="InterPro" id="IPR045154">
    <property type="entry name" value="PCF11-like"/>
</dbReference>
<dbReference type="Pfam" id="PF23228">
    <property type="entry name" value="zf_PCFS4"/>
    <property type="match status" value="1"/>
</dbReference>
<feature type="region of interest" description="Disordered" evidence="1">
    <location>
        <begin position="1"/>
        <end position="38"/>
    </location>
</feature>
<feature type="compositionally biased region" description="Low complexity" evidence="1">
    <location>
        <begin position="1"/>
        <end position="11"/>
    </location>
</feature>
<comment type="caution">
    <text evidence="3">The sequence shown here is derived from an EMBL/GenBank/DDBJ whole genome shotgun (WGS) entry which is preliminary data.</text>
</comment>
<dbReference type="Gene3D" id="1.25.40.90">
    <property type="match status" value="1"/>
</dbReference>
<accession>A0ABR4N2D3</accession>
<dbReference type="InterPro" id="IPR057242">
    <property type="entry name" value="PCFS4-like"/>
</dbReference>
<feature type="compositionally biased region" description="Low complexity" evidence="1">
    <location>
        <begin position="18"/>
        <end position="38"/>
    </location>
</feature>
<feature type="region of interest" description="Disordered" evidence="1">
    <location>
        <begin position="173"/>
        <end position="197"/>
    </location>
</feature>